<organism evidence="7 8">
    <name type="scientific">Laticauda laticaudata</name>
    <name type="common">Blue-ringed sea krait</name>
    <name type="synonym">Blue-lipped sea krait</name>
    <dbReference type="NCBI Taxonomy" id="8630"/>
    <lineage>
        <taxon>Eukaryota</taxon>
        <taxon>Metazoa</taxon>
        <taxon>Chordata</taxon>
        <taxon>Craniata</taxon>
        <taxon>Vertebrata</taxon>
        <taxon>Euteleostomi</taxon>
        <taxon>Lepidosauria</taxon>
        <taxon>Squamata</taxon>
        <taxon>Bifurcata</taxon>
        <taxon>Unidentata</taxon>
        <taxon>Episquamata</taxon>
        <taxon>Toxicofera</taxon>
        <taxon>Serpentes</taxon>
        <taxon>Colubroidea</taxon>
        <taxon>Elapidae</taxon>
        <taxon>Laticaudinae</taxon>
        <taxon>Laticauda</taxon>
    </lineage>
</organism>
<evidence type="ECO:0000313" key="7">
    <source>
        <dbReference type="Ensembl" id="ENSLLTP00000004608.1"/>
    </source>
</evidence>
<comment type="subcellular location">
    <subcellularLocation>
        <location evidence="1">Nucleus</location>
    </subcellularLocation>
</comment>
<protein>
    <recommendedName>
        <fullName evidence="6">PAS domain-containing protein</fullName>
    </recommendedName>
</protein>
<dbReference type="Proteomes" id="UP000694406">
    <property type="component" value="Unplaced"/>
</dbReference>
<keyword evidence="4" id="KW-0804">Transcription</keyword>
<keyword evidence="2" id="KW-0677">Repeat</keyword>
<dbReference type="FunFam" id="3.30.450.20:FF:000005">
    <property type="entry name" value="Hypoxia-inducible factor 1 subunit alpha"/>
    <property type="match status" value="1"/>
</dbReference>
<dbReference type="Pfam" id="PF00989">
    <property type="entry name" value="PAS"/>
    <property type="match status" value="1"/>
</dbReference>
<evidence type="ECO:0000259" key="6">
    <source>
        <dbReference type="PROSITE" id="PS50112"/>
    </source>
</evidence>
<dbReference type="PANTHER" id="PTHR23043">
    <property type="entry name" value="HYPOXIA-INDUCIBLE FACTOR 1 ALPHA"/>
    <property type="match status" value="1"/>
</dbReference>
<keyword evidence="3" id="KW-0805">Transcription regulation</keyword>
<evidence type="ECO:0000256" key="3">
    <source>
        <dbReference type="ARBA" id="ARBA00023015"/>
    </source>
</evidence>
<dbReference type="SMART" id="SM00091">
    <property type="entry name" value="PAS"/>
    <property type="match status" value="1"/>
</dbReference>
<dbReference type="AlphaFoldDB" id="A0A8C5RKE5"/>
<dbReference type="SUPFAM" id="SSF55785">
    <property type="entry name" value="PYP-like sensor domain (PAS domain)"/>
    <property type="match status" value="1"/>
</dbReference>
<keyword evidence="5" id="KW-0539">Nucleus</keyword>
<dbReference type="InterPro" id="IPR000014">
    <property type="entry name" value="PAS"/>
</dbReference>
<dbReference type="GO" id="GO:0005634">
    <property type="term" value="C:nucleus"/>
    <property type="evidence" value="ECO:0007669"/>
    <property type="project" value="UniProtKB-SubCell"/>
</dbReference>
<dbReference type="GO" id="GO:0000981">
    <property type="term" value="F:DNA-binding transcription factor activity, RNA polymerase II-specific"/>
    <property type="evidence" value="ECO:0007669"/>
    <property type="project" value="TreeGrafter"/>
</dbReference>
<dbReference type="GO" id="GO:0000977">
    <property type="term" value="F:RNA polymerase II transcription regulatory region sequence-specific DNA binding"/>
    <property type="evidence" value="ECO:0007669"/>
    <property type="project" value="TreeGrafter"/>
</dbReference>
<keyword evidence="8" id="KW-1185">Reference proteome</keyword>
<dbReference type="InterPro" id="IPR035965">
    <property type="entry name" value="PAS-like_dom_sf"/>
</dbReference>
<feature type="domain" description="PAS" evidence="6">
    <location>
        <begin position="71"/>
        <end position="134"/>
    </location>
</feature>
<accession>A0A8C5RKE5</accession>
<reference evidence="7" key="2">
    <citation type="submission" date="2025-09" db="UniProtKB">
        <authorList>
            <consortium name="Ensembl"/>
        </authorList>
    </citation>
    <scope>IDENTIFICATION</scope>
</reference>
<dbReference type="PROSITE" id="PS50112">
    <property type="entry name" value="PAS"/>
    <property type="match status" value="1"/>
</dbReference>
<evidence type="ECO:0000256" key="5">
    <source>
        <dbReference type="ARBA" id="ARBA00023242"/>
    </source>
</evidence>
<dbReference type="Ensembl" id="ENSLLTT00000004798.1">
    <property type="protein sequence ID" value="ENSLLTP00000004608.1"/>
    <property type="gene ID" value="ENSLLTG00000003416.1"/>
</dbReference>
<sequence length="243" mass="27205">MQKINKLGRITHFQPPALTFFDAPPLPTPLQTSLSCNFGMGNHSESIILSLKPFLHTLVEPGEWREQVKAEEQVDSYYLKALDGFLMVLTEEGDMIYLSENVNKHLGLSQLELIGHSVFDFIHPCDQEELQDVLSPRQGESPVAILFRVFMILGGIAAWGRTVNLKVCHWKVLHCSGHMRCYAPSKPAAGKEGEGGFAEPPLRCLVLICEAIPHPANIETPLDSGTFLSRHTMDMKFTYCDDR</sequence>
<dbReference type="NCBIfam" id="TIGR00229">
    <property type="entry name" value="sensory_box"/>
    <property type="match status" value="1"/>
</dbReference>
<proteinExistence type="predicted"/>
<dbReference type="GeneTree" id="ENSGT00940000161745"/>
<evidence type="ECO:0000256" key="1">
    <source>
        <dbReference type="ARBA" id="ARBA00004123"/>
    </source>
</evidence>
<reference evidence="7" key="1">
    <citation type="submission" date="2025-08" db="UniProtKB">
        <authorList>
            <consortium name="Ensembl"/>
        </authorList>
    </citation>
    <scope>IDENTIFICATION</scope>
</reference>
<dbReference type="InterPro" id="IPR013767">
    <property type="entry name" value="PAS_fold"/>
</dbReference>
<dbReference type="Gene3D" id="3.30.450.20">
    <property type="entry name" value="PAS domain"/>
    <property type="match status" value="1"/>
</dbReference>
<evidence type="ECO:0000256" key="2">
    <source>
        <dbReference type="ARBA" id="ARBA00022737"/>
    </source>
</evidence>
<dbReference type="CDD" id="cd00130">
    <property type="entry name" value="PAS"/>
    <property type="match status" value="1"/>
</dbReference>
<dbReference type="GO" id="GO:0071456">
    <property type="term" value="P:cellular response to hypoxia"/>
    <property type="evidence" value="ECO:0007669"/>
    <property type="project" value="TreeGrafter"/>
</dbReference>
<name>A0A8C5RKE5_LATLA</name>
<evidence type="ECO:0000256" key="4">
    <source>
        <dbReference type="ARBA" id="ARBA00023163"/>
    </source>
</evidence>
<dbReference type="PANTHER" id="PTHR23043:SF18">
    <property type="entry name" value="HYPOXIA-INDUCIBLE FACTOR 3-ALPHA"/>
    <property type="match status" value="1"/>
</dbReference>
<evidence type="ECO:0000313" key="8">
    <source>
        <dbReference type="Proteomes" id="UP000694406"/>
    </source>
</evidence>